<organism evidence="1 2">
    <name type="scientific">Streptomyces chartreusis</name>
    <dbReference type="NCBI Taxonomy" id="1969"/>
    <lineage>
        <taxon>Bacteria</taxon>
        <taxon>Bacillati</taxon>
        <taxon>Actinomycetota</taxon>
        <taxon>Actinomycetes</taxon>
        <taxon>Kitasatosporales</taxon>
        <taxon>Streptomycetaceae</taxon>
        <taxon>Streptomyces</taxon>
    </lineage>
</organism>
<protein>
    <submittedName>
        <fullName evidence="1">Antibiotic ABC transporter ATP-binding protein</fullName>
    </submittedName>
</protein>
<evidence type="ECO:0000313" key="2">
    <source>
        <dbReference type="Proteomes" id="UP000509418"/>
    </source>
</evidence>
<name>A0A7H8TE00_STRCX</name>
<keyword evidence="2" id="KW-1185">Reference proteome</keyword>
<evidence type="ECO:0000313" key="1">
    <source>
        <dbReference type="EMBL" id="QKZ21723.1"/>
    </source>
</evidence>
<proteinExistence type="predicted"/>
<keyword evidence="1" id="KW-0547">Nucleotide-binding</keyword>
<sequence length="299" mass="31949">MARVVLVHGVAQQFEGPELLSLRLRAAVRDGVKLASGMELQSEDVACAFYGNVFVEPGSRSGDLPPWDEHDVEDGLEADLLDAWWQRAAELDDEVPPADEAGTRGPVGFAASRLLLSRWVRGALNALSEAQFFQPASKRILVAELKQVRRYLDEPPVWQAARAAVAAQVGADTRVLVAHSLGSVVAYEALCENPGWPVTTLVTVGSPLGLPVIFRRLSPLPEEGRGAWPGGVARWTNVADPGDIVALVNSLGPLFESGPAGGVVDRTITNGVRMHDFQRYLTAPKTATAIAAGLHESPA</sequence>
<dbReference type="AlphaFoldDB" id="A0A7H8TE00"/>
<reference evidence="1 2" key="1">
    <citation type="submission" date="2020-06" db="EMBL/GenBank/DDBJ databases">
        <title>Genome mining for natural products.</title>
        <authorList>
            <person name="Zhang B."/>
            <person name="Shi J."/>
            <person name="Ge H."/>
        </authorList>
    </citation>
    <scope>NUCLEOTIDE SEQUENCE [LARGE SCALE GENOMIC DNA]</scope>
    <source>
        <strain evidence="1 2">NA02069</strain>
    </source>
</reference>
<dbReference type="RefSeq" id="WP_176577217.1">
    <property type="nucleotide sequence ID" value="NZ_CBDRGH010000002.1"/>
</dbReference>
<dbReference type="SUPFAM" id="SSF53474">
    <property type="entry name" value="alpha/beta-Hydrolases"/>
    <property type="match status" value="1"/>
</dbReference>
<dbReference type="GO" id="GO:0005524">
    <property type="term" value="F:ATP binding"/>
    <property type="evidence" value="ECO:0007669"/>
    <property type="project" value="UniProtKB-KW"/>
</dbReference>
<gene>
    <name evidence="1" type="ORF">HUT05_32915</name>
</gene>
<dbReference type="Gene3D" id="3.40.50.1820">
    <property type="entry name" value="alpha/beta hydrolase"/>
    <property type="match status" value="1"/>
</dbReference>
<dbReference type="Proteomes" id="UP000509418">
    <property type="component" value="Chromosome"/>
</dbReference>
<dbReference type="EMBL" id="CP056041">
    <property type="protein sequence ID" value="QKZ21723.1"/>
    <property type="molecule type" value="Genomic_DNA"/>
</dbReference>
<accession>A0A7H8TE00</accession>
<keyword evidence="1" id="KW-0067">ATP-binding</keyword>
<dbReference type="InterPro" id="IPR029058">
    <property type="entry name" value="AB_hydrolase_fold"/>
</dbReference>